<dbReference type="Proteomes" id="UP000595814">
    <property type="component" value="Chromosome"/>
</dbReference>
<sequence>MKKRKKNKKIKKNNPLLHYMVVILGLIIVLWIDAKWNIKVLKGINSGFYFAIIGLLYFIYGFLVFGYKKFNSIKTMEIIRFGFFYIVTLFIIVKGFIYPSFSTILDMDKLFKMFYLLTGILLGYYKR</sequence>
<organism evidence="1 2">
    <name type="scientific">Miniphocaeibacter halophilus</name>
    <dbReference type="NCBI Taxonomy" id="2931922"/>
    <lineage>
        <taxon>Bacteria</taxon>
        <taxon>Bacillati</taxon>
        <taxon>Bacillota</taxon>
        <taxon>Tissierellia</taxon>
        <taxon>Tissierellales</taxon>
        <taxon>Peptoniphilaceae</taxon>
        <taxon>Miniphocaeibacter</taxon>
    </lineage>
</organism>
<keyword evidence="2" id="KW-1185">Reference proteome</keyword>
<proteinExistence type="predicted"/>
<protein>
    <submittedName>
        <fullName evidence="1">Uncharacterized protein</fullName>
    </submittedName>
</protein>
<evidence type="ECO:0000313" key="1">
    <source>
        <dbReference type="EMBL" id="QQK08516.1"/>
    </source>
</evidence>
<reference evidence="1 2" key="1">
    <citation type="journal article" date="2022" name="Int. J. Syst. Evol. Microbiol.">
        <title>Miniphocaeibacter halophilus sp. nov., an ammonium-tolerant acetate-producing bacterium isolated from a biogas system.</title>
        <authorList>
            <person name="Schnurer A."/>
            <person name="Singh A."/>
            <person name="Bi S."/>
            <person name="Qiao W."/>
            <person name="Westerholm M."/>
        </authorList>
    </citation>
    <scope>NUCLEOTIDE SEQUENCE [LARGE SCALE GENOMIC DNA]</scope>
    <source>
        <strain evidence="1 2">AMB_01</strain>
    </source>
</reference>
<accession>A0AC61N0I2</accession>
<dbReference type="EMBL" id="CP066744">
    <property type="protein sequence ID" value="QQK08516.1"/>
    <property type="molecule type" value="Genomic_DNA"/>
</dbReference>
<evidence type="ECO:0000313" key="2">
    <source>
        <dbReference type="Proteomes" id="UP000595814"/>
    </source>
</evidence>
<gene>
    <name evidence="1" type="ORF">JFY71_02980</name>
</gene>
<name>A0AC61N0I2_9FIRM</name>